<reference evidence="1 2" key="1">
    <citation type="journal article" date="2023" name="Sci. Data">
        <title>Genome assembly of the Korean intertidal mud-creeper Batillaria attramentaria.</title>
        <authorList>
            <person name="Patra A.K."/>
            <person name="Ho P.T."/>
            <person name="Jun S."/>
            <person name="Lee S.J."/>
            <person name="Kim Y."/>
            <person name="Won Y.J."/>
        </authorList>
    </citation>
    <scope>NUCLEOTIDE SEQUENCE [LARGE SCALE GENOMIC DNA]</scope>
    <source>
        <strain evidence="1">Wonlab-2016</strain>
    </source>
</reference>
<keyword evidence="2" id="KW-1185">Reference proteome</keyword>
<protein>
    <recommendedName>
        <fullName evidence="3">Ribosomal protein L14</fullName>
    </recommendedName>
</protein>
<gene>
    <name evidence="1" type="ORF">BaRGS_00025642</name>
</gene>
<proteinExistence type="predicted"/>
<dbReference type="AlphaFoldDB" id="A0ABD0K7R5"/>
<feature type="non-terminal residue" evidence="1">
    <location>
        <position position="52"/>
    </location>
</feature>
<comment type="caution">
    <text evidence="1">The sequence shown here is derived from an EMBL/GenBank/DDBJ whole genome shotgun (WGS) entry which is preliminary data.</text>
</comment>
<accession>A0ABD0K7R5</accession>
<evidence type="ECO:0000313" key="1">
    <source>
        <dbReference type="EMBL" id="KAK7483146.1"/>
    </source>
</evidence>
<name>A0ABD0K7R5_9CAEN</name>
<evidence type="ECO:0008006" key="3">
    <source>
        <dbReference type="Google" id="ProtNLM"/>
    </source>
</evidence>
<evidence type="ECO:0000313" key="2">
    <source>
        <dbReference type="Proteomes" id="UP001519460"/>
    </source>
</evidence>
<dbReference type="Proteomes" id="UP001519460">
    <property type="component" value="Unassembled WGS sequence"/>
</dbReference>
<sequence length="52" mass="5714">MPLLTLNLKKDGVSRICVATGSILQRTGDLLNKRAIRQNVGRPPQQACHTTE</sequence>
<dbReference type="EMBL" id="JACVVK020000232">
    <property type="protein sequence ID" value="KAK7483146.1"/>
    <property type="molecule type" value="Genomic_DNA"/>
</dbReference>
<organism evidence="1 2">
    <name type="scientific">Batillaria attramentaria</name>
    <dbReference type="NCBI Taxonomy" id="370345"/>
    <lineage>
        <taxon>Eukaryota</taxon>
        <taxon>Metazoa</taxon>
        <taxon>Spiralia</taxon>
        <taxon>Lophotrochozoa</taxon>
        <taxon>Mollusca</taxon>
        <taxon>Gastropoda</taxon>
        <taxon>Caenogastropoda</taxon>
        <taxon>Sorbeoconcha</taxon>
        <taxon>Cerithioidea</taxon>
        <taxon>Batillariidae</taxon>
        <taxon>Batillaria</taxon>
    </lineage>
</organism>